<reference evidence="5" key="1">
    <citation type="submission" date="2019-08" db="EMBL/GenBank/DDBJ databases">
        <authorList>
            <person name="Kucharzyk K."/>
            <person name="Murdoch R.W."/>
            <person name="Higgins S."/>
            <person name="Loffler F."/>
        </authorList>
    </citation>
    <scope>NUCLEOTIDE SEQUENCE</scope>
</reference>
<dbReference type="EMBL" id="VSSQ01020521">
    <property type="protein sequence ID" value="MPM65447.1"/>
    <property type="molecule type" value="Genomic_DNA"/>
</dbReference>
<dbReference type="InterPro" id="IPR036919">
    <property type="entry name" value="Ribo_uL30_ferredoxin-like_sf"/>
</dbReference>
<dbReference type="PANTHER" id="PTHR15892:SF2">
    <property type="entry name" value="LARGE RIBOSOMAL SUBUNIT PROTEIN UL30M"/>
    <property type="match status" value="1"/>
</dbReference>
<dbReference type="Pfam" id="PF00327">
    <property type="entry name" value="Ribosomal_L30"/>
    <property type="match status" value="1"/>
</dbReference>
<dbReference type="GO" id="GO:0003735">
    <property type="term" value="F:structural constituent of ribosome"/>
    <property type="evidence" value="ECO:0007669"/>
    <property type="project" value="InterPro"/>
</dbReference>
<dbReference type="Gene3D" id="3.30.1390.20">
    <property type="entry name" value="Ribosomal protein L30, ferredoxin-like fold domain"/>
    <property type="match status" value="1"/>
</dbReference>
<proteinExistence type="inferred from homology"/>
<dbReference type="GO" id="GO:0006412">
    <property type="term" value="P:translation"/>
    <property type="evidence" value="ECO:0007669"/>
    <property type="project" value="InterPro"/>
</dbReference>
<dbReference type="SUPFAM" id="SSF55129">
    <property type="entry name" value="Ribosomal protein L30p/L7e"/>
    <property type="match status" value="1"/>
</dbReference>
<keyword evidence="2 5" id="KW-0689">Ribosomal protein</keyword>
<dbReference type="NCBIfam" id="TIGR01308">
    <property type="entry name" value="rpmD_bact"/>
    <property type="match status" value="1"/>
</dbReference>
<gene>
    <name evidence="5" type="primary">rpmD_30</name>
    <name evidence="5" type="ORF">SDC9_112343</name>
</gene>
<dbReference type="InterPro" id="IPR005996">
    <property type="entry name" value="Ribosomal_uL30_bac-type"/>
</dbReference>
<sequence length="68" mass="7752">MAKKQTVKTLRITLMKSAIGYSEKHKNTLKALGFHRLHETVEQVDSPALQGMLRKVNHLVKIEEQVAK</sequence>
<evidence type="ECO:0000259" key="4">
    <source>
        <dbReference type="Pfam" id="PF00327"/>
    </source>
</evidence>
<dbReference type="AlphaFoldDB" id="A0A645BJB8"/>
<keyword evidence="3" id="KW-0687">Ribonucleoprotein</keyword>
<evidence type="ECO:0000256" key="1">
    <source>
        <dbReference type="ARBA" id="ARBA00007594"/>
    </source>
</evidence>
<evidence type="ECO:0000256" key="2">
    <source>
        <dbReference type="ARBA" id="ARBA00022980"/>
    </source>
</evidence>
<accession>A0A645BJB8</accession>
<dbReference type="PIRSF" id="PIRSF002211">
    <property type="entry name" value="Ribosomal_L30_bac-type"/>
    <property type="match status" value="1"/>
</dbReference>
<name>A0A645BJB8_9ZZZZ</name>
<protein>
    <submittedName>
        <fullName evidence="5">50S ribosomal protein L30</fullName>
    </submittedName>
</protein>
<comment type="similarity">
    <text evidence="1">Belongs to the universal ribosomal protein uL30 family.</text>
</comment>
<feature type="domain" description="Large ribosomal subunit protein uL30-like ferredoxin-like fold" evidence="4">
    <location>
        <begin position="10"/>
        <end position="60"/>
    </location>
</feature>
<dbReference type="HAMAP" id="MF_01371_B">
    <property type="entry name" value="Ribosomal_uL30_B"/>
    <property type="match status" value="1"/>
</dbReference>
<dbReference type="InterPro" id="IPR016082">
    <property type="entry name" value="Ribosomal_uL30_ferredoxin-like"/>
</dbReference>
<comment type="caution">
    <text evidence="5">The sequence shown here is derived from an EMBL/GenBank/DDBJ whole genome shotgun (WGS) entry which is preliminary data.</text>
</comment>
<dbReference type="GO" id="GO:0022625">
    <property type="term" value="C:cytosolic large ribosomal subunit"/>
    <property type="evidence" value="ECO:0007669"/>
    <property type="project" value="TreeGrafter"/>
</dbReference>
<evidence type="ECO:0000256" key="3">
    <source>
        <dbReference type="ARBA" id="ARBA00023274"/>
    </source>
</evidence>
<organism evidence="5">
    <name type="scientific">bioreactor metagenome</name>
    <dbReference type="NCBI Taxonomy" id="1076179"/>
    <lineage>
        <taxon>unclassified sequences</taxon>
        <taxon>metagenomes</taxon>
        <taxon>ecological metagenomes</taxon>
    </lineage>
</organism>
<evidence type="ECO:0000313" key="5">
    <source>
        <dbReference type="EMBL" id="MPM65447.1"/>
    </source>
</evidence>
<dbReference type="PANTHER" id="PTHR15892">
    <property type="entry name" value="MITOCHONDRIAL RIBOSOMAL PROTEIN L30"/>
    <property type="match status" value="1"/>
</dbReference>
<dbReference type="CDD" id="cd01658">
    <property type="entry name" value="Ribosomal_L30"/>
    <property type="match status" value="1"/>
</dbReference>